<evidence type="ECO:0000256" key="7">
    <source>
        <dbReference type="ARBA" id="ARBA00029447"/>
    </source>
</evidence>
<dbReference type="Gene3D" id="1.10.287.950">
    <property type="entry name" value="Methyl-accepting chemotaxis protein"/>
    <property type="match status" value="1"/>
</dbReference>
<evidence type="ECO:0000256" key="6">
    <source>
        <dbReference type="ARBA" id="ARBA00023224"/>
    </source>
</evidence>
<dbReference type="CDD" id="cd06225">
    <property type="entry name" value="HAMP"/>
    <property type="match status" value="1"/>
</dbReference>
<keyword evidence="4 9" id="KW-1133">Transmembrane helix</keyword>
<organism evidence="13 14">
    <name type="scientific">Nitrincola lacisaponensis</name>
    <dbReference type="NCBI Taxonomy" id="267850"/>
    <lineage>
        <taxon>Bacteria</taxon>
        <taxon>Pseudomonadati</taxon>
        <taxon>Pseudomonadota</taxon>
        <taxon>Gammaproteobacteria</taxon>
        <taxon>Oceanospirillales</taxon>
        <taxon>Oceanospirillaceae</taxon>
        <taxon>Nitrincola</taxon>
    </lineage>
</organism>
<dbReference type="SMART" id="SM00304">
    <property type="entry name" value="HAMP"/>
    <property type="match status" value="2"/>
</dbReference>
<dbReference type="InterPro" id="IPR003660">
    <property type="entry name" value="HAMP_dom"/>
</dbReference>
<dbReference type="STRING" id="267850.ADINL_0409"/>
<dbReference type="CDD" id="cd11386">
    <property type="entry name" value="MCP_signal"/>
    <property type="match status" value="1"/>
</dbReference>
<dbReference type="EMBL" id="JMSZ01000010">
    <property type="protein sequence ID" value="KDE41104.1"/>
    <property type="molecule type" value="Genomic_DNA"/>
</dbReference>
<evidence type="ECO:0000256" key="2">
    <source>
        <dbReference type="ARBA" id="ARBA00022519"/>
    </source>
</evidence>
<keyword evidence="6 8" id="KW-0807">Transducer</keyword>
<dbReference type="Pfam" id="PF00015">
    <property type="entry name" value="MCPsignal"/>
    <property type="match status" value="1"/>
</dbReference>
<dbReference type="InterPro" id="IPR004089">
    <property type="entry name" value="MCPsignal_dom"/>
</dbReference>
<evidence type="ECO:0000259" key="11">
    <source>
        <dbReference type="PROSITE" id="PS50192"/>
    </source>
</evidence>
<name>A0A063Y619_9GAMM</name>
<evidence type="ECO:0000256" key="9">
    <source>
        <dbReference type="SAM" id="Phobius"/>
    </source>
</evidence>
<feature type="transmembrane region" description="Helical" evidence="9">
    <location>
        <begin position="281"/>
        <end position="304"/>
    </location>
</feature>
<comment type="subcellular location">
    <subcellularLocation>
        <location evidence="1">Cell inner membrane</location>
        <topology evidence="1">Multi-pass membrane protein</topology>
    </subcellularLocation>
</comment>
<dbReference type="GO" id="GO:0007165">
    <property type="term" value="P:signal transduction"/>
    <property type="evidence" value="ECO:0007669"/>
    <property type="project" value="UniProtKB-KW"/>
</dbReference>
<proteinExistence type="inferred from homology"/>
<dbReference type="RefSeq" id="WP_036543370.1">
    <property type="nucleotide sequence ID" value="NZ_JMSZ01000010.1"/>
</dbReference>
<feature type="domain" description="HAMP" evidence="12">
    <location>
        <begin position="305"/>
        <end position="359"/>
    </location>
</feature>
<gene>
    <name evidence="13" type="ORF">ADINL_0409</name>
</gene>
<accession>A0A063Y619</accession>
<dbReference type="GO" id="GO:0006935">
    <property type="term" value="P:chemotaxis"/>
    <property type="evidence" value="ECO:0007669"/>
    <property type="project" value="UniProtKB-ARBA"/>
</dbReference>
<evidence type="ECO:0000313" key="14">
    <source>
        <dbReference type="Proteomes" id="UP000027318"/>
    </source>
</evidence>
<protein>
    <submittedName>
        <fullName evidence="13">Methyl-accepting chemotaxis sensory transducer</fullName>
    </submittedName>
</protein>
<dbReference type="SUPFAM" id="SSF103190">
    <property type="entry name" value="Sensory domain-like"/>
    <property type="match status" value="1"/>
</dbReference>
<dbReference type="SUPFAM" id="SSF58104">
    <property type="entry name" value="Methyl-accepting chemotaxis protein (MCP) signaling domain"/>
    <property type="match status" value="1"/>
</dbReference>
<dbReference type="AlphaFoldDB" id="A0A063Y619"/>
<dbReference type="PANTHER" id="PTHR32089">
    <property type="entry name" value="METHYL-ACCEPTING CHEMOTAXIS PROTEIN MCPB"/>
    <property type="match status" value="1"/>
</dbReference>
<evidence type="ECO:0000313" key="13">
    <source>
        <dbReference type="EMBL" id="KDE41104.1"/>
    </source>
</evidence>
<dbReference type="InterPro" id="IPR000727">
    <property type="entry name" value="T_SNARE_dom"/>
</dbReference>
<keyword evidence="2" id="KW-0997">Cell inner membrane</keyword>
<dbReference type="OrthoDB" id="9760371at2"/>
<evidence type="ECO:0000256" key="8">
    <source>
        <dbReference type="PROSITE-ProRule" id="PRU00284"/>
    </source>
</evidence>
<comment type="caution">
    <text evidence="13">The sequence shown here is derived from an EMBL/GenBank/DDBJ whole genome shotgun (WGS) entry which is preliminary data.</text>
</comment>
<evidence type="ECO:0000256" key="1">
    <source>
        <dbReference type="ARBA" id="ARBA00004429"/>
    </source>
</evidence>
<dbReference type="PROSITE" id="PS50192">
    <property type="entry name" value="T_SNARE"/>
    <property type="match status" value="1"/>
</dbReference>
<reference evidence="13 14" key="1">
    <citation type="journal article" date="2005" name="Int. J. Syst. Evol. Microbiol.">
        <title>Nitrincola lacisaponensis gen. nov., sp. nov., a novel alkaliphilic bacterium isolated from an alkaline, saline lake.</title>
        <authorList>
            <person name="Dimitriu P.A."/>
            <person name="Shukla S.K."/>
            <person name="Conradt J."/>
            <person name="Marquez M.C."/>
            <person name="Ventosa A."/>
            <person name="Maglia A."/>
            <person name="Peyton B.M."/>
            <person name="Pinkart H.C."/>
            <person name="Mormile M.R."/>
        </authorList>
    </citation>
    <scope>NUCLEOTIDE SEQUENCE [LARGE SCALE GENOMIC DNA]</scope>
    <source>
        <strain evidence="13 14">4CA</strain>
    </source>
</reference>
<feature type="domain" description="Methyl-accepting transducer" evidence="10">
    <location>
        <begin position="364"/>
        <end position="600"/>
    </location>
</feature>
<dbReference type="FunFam" id="1.10.287.950:FF:000001">
    <property type="entry name" value="Methyl-accepting chemotaxis sensory transducer"/>
    <property type="match status" value="1"/>
</dbReference>
<evidence type="ECO:0000259" key="12">
    <source>
        <dbReference type="PROSITE" id="PS50885"/>
    </source>
</evidence>
<evidence type="ECO:0000259" key="10">
    <source>
        <dbReference type="PROSITE" id="PS50111"/>
    </source>
</evidence>
<dbReference type="PROSITE" id="PS50111">
    <property type="entry name" value="CHEMOTAXIS_TRANSDUC_2"/>
    <property type="match status" value="1"/>
</dbReference>
<keyword evidence="2" id="KW-1003">Cell membrane</keyword>
<keyword evidence="14" id="KW-1185">Reference proteome</keyword>
<feature type="transmembrane region" description="Helical" evidence="9">
    <location>
        <begin position="12"/>
        <end position="34"/>
    </location>
</feature>
<dbReference type="InterPro" id="IPR029150">
    <property type="entry name" value="dCache_3"/>
</dbReference>
<evidence type="ECO:0000256" key="4">
    <source>
        <dbReference type="ARBA" id="ARBA00022989"/>
    </source>
</evidence>
<feature type="domain" description="T-SNARE coiled-coil homology" evidence="11">
    <location>
        <begin position="551"/>
        <end position="613"/>
    </location>
</feature>
<dbReference type="PROSITE" id="PS50885">
    <property type="entry name" value="HAMP"/>
    <property type="match status" value="1"/>
</dbReference>
<dbReference type="Pfam" id="PF14827">
    <property type="entry name" value="dCache_3"/>
    <property type="match status" value="1"/>
</dbReference>
<dbReference type="SMART" id="SM00283">
    <property type="entry name" value="MA"/>
    <property type="match status" value="1"/>
</dbReference>
<sequence length="636" mass="69173">MLRNIRISTRLALGTASMLILVIATIIPTTLSLLSNITQRAESRQLEDLHNALLSSIEETAEQALRITTASISSKGISAALAERDRTQLMELTLPVFQALQTQYNIQQFQFHLPPATSYLRLHQLDRYDDDLSSFRETVVLANQLQRPQSGLERGVAGIGLRGVLPVYHQQRHIGSAEVGLSFGQDFFDRFTERFDARAALHITTQSGFETFASTLSSNTRLTPDQLSRIQSGDIHTSTYEQDDHSWAVMARPIFDFSGTAIGVLELQIDRSEYVQHYQQALLRIAGIGALSLILGLIMAAVLARSIIYPLRETAASLSNIAAGDGDLTARLDTKGRDELTDLASSFNHFAEHIQHLIRQVSAATVQLAAAAEQLSASSTDTSDQARRVQSETLQVATAMNEMTATVSEVADNADQTSFSASAANDLAATGKQKLAVTQKAIQTLANDLVSATETIHQLSEHSQEISKILDVIRDISEQTNLLALNAAIEAARAGEQGRGFAVVADEVRTLASRTQNATVDIQHMIERLQQGAEQAVTSMTQSNSKAASSVASSQDTDNALNQIVTAIETINQMNVQIAEAARQQSQVADEINQNISLITDVAEMTSGSTEQVNTAADELARLANDLQNRIKHFKV</sequence>
<evidence type="ECO:0000256" key="3">
    <source>
        <dbReference type="ARBA" id="ARBA00022692"/>
    </source>
</evidence>
<keyword evidence="3 9" id="KW-0812">Transmembrane</keyword>
<comment type="similarity">
    <text evidence="7">Belongs to the methyl-accepting chemotaxis (MCP) protein family.</text>
</comment>
<dbReference type="Pfam" id="PF00672">
    <property type="entry name" value="HAMP"/>
    <property type="match status" value="1"/>
</dbReference>
<dbReference type="Proteomes" id="UP000027318">
    <property type="component" value="Unassembled WGS sequence"/>
</dbReference>
<dbReference type="InterPro" id="IPR029151">
    <property type="entry name" value="Sensor-like_sf"/>
</dbReference>
<dbReference type="GO" id="GO:0005886">
    <property type="term" value="C:plasma membrane"/>
    <property type="evidence" value="ECO:0007669"/>
    <property type="project" value="UniProtKB-SubCell"/>
</dbReference>
<keyword evidence="5 9" id="KW-0472">Membrane</keyword>
<evidence type="ECO:0000256" key="5">
    <source>
        <dbReference type="ARBA" id="ARBA00023136"/>
    </source>
</evidence>
<dbReference type="PANTHER" id="PTHR32089:SF119">
    <property type="entry name" value="METHYL-ACCEPTING CHEMOTAXIS PROTEIN CTPL"/>
    <property type="match status" value="1"/>
</dbReference>